<dbReference type="AlphaFoldDB" id="A0A5J4WKY6"/>
<dbReference type="PANTHER" id="PTHR28588">
    <property type="entry name" value="HAUS AUGMIN-LIKE COMPLEX SUBUNIT 5"/>
    <property type="match status" value="1"/>
</dbReference>
<accession>A0A5J4WKY6</accession>
<reference evidence="2 3" key="1">
    <citation type="submission" date="2019-03" db="EMBL/GenBank/DDBJ databases">
        <title>Single cell metagenomics reveals metabolic interactions within the superorganism composed of flagellate Streblomastix strix and complex community of Bacteroidetes bacteria on its surface.</title>
        <authorList>
            <person name="Treitli S.C."/>
            <person name="Kolisko M."/>
            <person name="Husnik F."/>
            <person name="Keeling P."/>
            <person name="Hampl V."/>
        </authorList>
    </citation>
    <scope>NUCLEOTIDE SEQUENCE [LARGE SCALE GENOMIC DNA]</scope>
    <source>
        <strain evidence="2">ST1C</strain>
    </source>
</reference>
<comment type="caution">
    <text evidence="2">The sequence shown here is derived from an EMBL/GenBank/DDBJ whole genome shotgun (WGS) entry which is preliminary data.</text>
</comment>
<dbReference type="PANTHER" id="PTHR28588:SF1">
    <property type="entry name" value="HAUS AUGMIN-LIKE COMPLEX SUBUNIT 5"/>
    <property type="match status" value="1"/>
</dbReference>
<dbReference type="GO" id="GO:0005813">
    <property type="term" value="C:centrosome"/>
    <property type="evidence" value="ECO:0007669"/>
    <property type="project" value="TreeGrafter"/>
</dbReference>
<evidence type="ECO:0000256" key="1">
    <source>
        <dbReference type="SAM" id="Coils"/>
    </source>
</evidence>
<dbReference type="GO" id="GO:0051225">
    <property type="term" value="P:spindle assembly"/>
    <property type="evidence" value="ECO:0007669"/>
    <property type="project" value="InterPro"/>
</dbReference>
<dbReference type="GO" id="GO:0070652">
    <property type="term" value="C:HAUS complex"/>
    <property type="evidence" value="ECO:0007669"/>
    <property type="project" value="InterPro"/>
</dbReference>
<protein>
    <submittedName>
        <fullName evidence="2">Uncharacterized protein</fullName>
    </submittedName>
</protein>
<feature type="coiled-coil region" evidence="1">
    <location>
        <begin position="90"/>
        <end position="124"/>
    </location>
</feature>
<gene>
    <name evidence="2" type="ORF">EZS28_008873</name>
</gene>
<organism evidence="2 3">
    <name type="scientific">Streblomastix strix</name>
    <dbReference type="NCBI Taxonomy" id="222440"/>
    <lineage>
        <taxon>Eukaryota</taxon>
        <taxon>Metamonada</taxon>
        <taxon>Preaxostyla</taxon>
        <taxon>Oxymonadida</taxon>
        <taxon>Streblomastigidae</taxon>
        <taxon>Streblomastix</taxon>
    </lineage>
</organism>
<dbReference type="InterPro" id="IPR029131">
    <property type="entry name" value="HAUS5"/>
</dbReference>
<sequence length="408" mass="46919">MTTVLAWAKSIGYEFDTPRAEAAFVREVSEVGKNEGISQLLHNLVVNLKTPQNAQDTIDTIRLNKIRNCIASIDASDNLPVDDPQLLQKGSELEQQGTAIQTEIDRLEKELLNEQQDMIEIKTNISEIRQRSTLQIIHQCDQQANITEQELIGELVSHIEDGLNAVEQLETTFNKIAHTETQSARKRDIIMDSLGKGNFELVQTLAKMVDEANEITKETWWRRKENVQQQSQTQQCIVDNILSEINQSIKEKDCSKAFSEFFFGNNEEMESEQEDDLVGQKQEKNDGEQINHHVLSSVSSFDILPRITEQMKDEDLTNLISQQDDLQSERWVDEIEGVRKNAFQAVKYYDKLIKSINDWWNQPAQYALDSFRVDDLPLESWTQKWKQLSLELIRLINPARVGTSDLNQ</sequence>
<evidence type="ECO:0000313" key="2">
    <source>
        <dbReference type="EMBL" id="KAA6395600.1"/>
    </source>
</evidence>
<evidence type="ECO:0000313" key="3">
    <source>
        <dbReference type="Proteomes" id="UP000324800"/>
    </source>
</evidence>
<dbReference type="OrthoDB" id="2019614at2759"/>
<proteinExistence type="predicted"/>
<dbReference type="Proteomes" id="UP000324800">
    <property type="component" value="Unassembled WGS sequence"/>
</dbReference>
<name>A0A5J4WKY6_9EUKA</name>
<dbReference type="EMBL" id="SNRW01001641">
    <property type="protein sequence ID" value="KAA6395600.1"/>
    <property type="molecule type" value="Genomic_DNA"/>
</dbReference>
<dbReference type="GO" id="GO:0007098">
    <property type="term" value="P:centrosome cycle"/>
    <property type="evidence" value="ECO:0007669"/>
    <property type="project" value="TreeGrafter"/>
</dbReference>
<dbReference type="Pfam" id="PF14817">
    <property type="entry name" value="HAUS5"/>
    <property type="match status" value="1"/>
</dbReference>
<keyword evidence="1" id="KW-0175">Coiled coil</keyword>